<proteinExistence type="predicted"/>
<comment type="caution">
    <text evidence="2">The sequence shown here is derived from an EMBL/GenBank/DDBJ whole genome shotgun (WGS) entry which is preliminary data.</text>
</comment>
<name>A0A8H6JH59_9PEZI</name>
<reference evidence="2 3" key="1">
    <citation type="journal article" date="2020" name="Phytopathology">
        <title>Genome Sequence Resources of Colletotrichum truncatum, C. plurivorum, C. musicola, and C. sojae: Four Species Pathogenic to Soybean (Glycine max).</title>
        <authorList>
            <person name="Rogerio F."/>
            <person name="Boufleur T.R."/>
            <person name="Ciampi-Guillardi M."/>
            <person name="Sukno S.A."/>
            <person name="Thon M.R."/>
            <person name="Massola Junior N.S."/>
            <person name="Baroncelli R."/>
        </authorList>
    </citation>
    <scope>NUCLEOTIDE SEQUENCE [LARGE SCALE GENOMIC DNA]</scope>
    <source>
        <strain evidence="2 3">LFN0009</strain>
    </source>
</reference>
<gene>
    <name evidence="2" type="ORF">CSOJ01_05165</name>
</gene>
<protein>
    <submittedName>
        <fullName evidence="2">Uncharacterized protein</fullName>
    </submittedName>
</protein>
<evidence type="ECO:0000313" key="2">
    <source>
        <dbReference type="EMBL" id="KAF6812460.1"/>
    </source>
</evidence>
<feature type="region of interest" description="Disordered" evidence="1">
    <location>
        <begin position="262"/>
        <end position="333"/>
    </location>
</feature>
<dbReference type="EMBL" id="WIGN01000063">
    <property type="protein sequence ID" value="KAF6812460.1"/>
    <property type="molecule type" value="Genomic_DNA"/>
</dbReference>
<evidence type="ECO:0000313" key="3">
    <source>
        <dbReference type="Proteomes" id="UP000652219"/>
    </source>
</evidence>
<accession>A0A8H6JH59</accession>
<evidence type="ECO:0000256" key="1">
    <source>
        <dbReference type="SAM" id="MobiDB-lite"/>
    </source>
</evidence>
<keyword evidence="3" id="KW-1185">Reference proteome</keyword>
<feature type="region of interest" description="Disordered" evidence="1">
    <location>
        <begin position="49"/>
        <end position="69"/>
    </location>
</feature>
<dbReference type="Proteomes" id="UP000652219">
    <property type="component" value="Unassembled WGS sequence"/>
</dbReference>
<organism evidence="2 3">
    <name type="scientific">Colletotrichum sojae</name>
    <dbReference type="NCBI Taxonomy" id="2175907"/>
    <lineage>
        <taxon>Eukaryota</taxon>
        <taxon>Fungi</taxon>
        <taxon>Dikarya</taxon>
        <taxon>Ascomycota</taxon>
        <taxon>Pezizomycotina</taxon>
        <taxon>Sordariomycetes</taxon>
        <taxon>Hypocreomycetidae</taxon>
        <taxon>Glomerellales</taxon>
        <taxon>Glomerellaceae</taxon>
        <taxon>Colletotrichum</taxon>
        <taxon>Colletotrichum orchidearum species complex</taxon>
    </lineage>
</organism>
<dbReference type="AlphaFoldDB" id="A0A8H6JH59"/>
<sequence>MVLEVGSLNRSTLEPFKTWRFERTGREDDIDIDVEADIFSSLVPQHCSSHDGPCSTKEPGKPGPGSAESQLRQCLELLAAPSSTDLSMLTRSRVSTSSSHSSLSFTFDKPHKPPDFDFPLKPCPLRLEKRRRAHSDVDGPYTAALSCKKRRLRLHLITSRLSQPFSLPATHIINRDGAASGDKRFVKLAAVATSPDPGKQGLNREGSVMLRAAVLNRVRLRVRNEATQRGDLVIAAAAANAAVLHHGQQLATGARFVAPPSALPEQQTQQHQEREKQQHQPPPRVILMRSGGFNAPGSSNLSSQSERRSSPPMTPQSARVLPKSPRLHPTRSPILAPCETMLDEMDDDGTLAFPMSDQNCHYAWADEDDLEDVYSDFGAIFGGSAQTAQDDDDGSYEEYLDELDGISWVER</sequence>